<feature type="region of interest" description="Disordered" evidence="2">
    <location>
        <begin position="1928"/>
        <end position="1975"/>
    </location>
</feature>
<feature type="compositionally biased region" description="Polar residues" evidence="2">
    <location>
        <begin position="2319"/>
        <end position="2329"/>
    </location>
</feature>
<feature type="compositionally biased region" description="Polar residues" evidence="2">
    <location>
        <begin position="2154"/>
        <end position="2165"/>
    </location>
</feature>
<feature type="region of interest" description="Disordered" evidence="2">
    <location>
        <begin position="1126"/>
        <end position="1155"/>
    </location>
</feature>
<feature type="compositionally biased region" description="Low complexity" evidence="2">
    <location>
        <begin position="1697"/>
        <end position="1721"/>
    </location>
</feature>
<feature type="coiled-coil region" evidence="1">
    <location>
        <begin position="2451"/>
        <end position="2539"/>
    </location>
</feature>
<feature type="compositionally biased region" description="Polar residues" evidence="2">
    <location>
        <begin position="1586"/>
        <end position="1604"/>
    </location>
</feature>
<feature type="compositionally biased region" description="Low complexity" evidence="2">
    <location>
        <begin position="1791"/>
        <end position="1820"/>
    </location>
</feature>
<dbReference type="RefSeq" id="XP_068359728.1">
    <property type="nucleotide sequence ID" value="XM_068504285.1"/>
</dbReference>
<comment type="caution">
    <text evidence="3">The sequence shown here is derived from an EMBL/GenBank/DDBJ whole genome shotgun (WGS) entry which is preliminary data.</text>
</comment>
<dbReference type="GeneID" id="94838989"/>
<feature type="region of interest" description="Disordered" evidence="2">
    <location>
        <begin position="840"/>
        <end position="897"/>
    </location>
</feature>
<name>A0A1J4K6S1_9EUKA</name>
<feature type="region of interest" description="Disordered" evidence="2">
    <location>
        <begin position="1071"/>
        <end position="1093"/>
    </location>
</feature>
<feature type="compositionally biased region" description="Low complexity" evidence="2">
    <location>
        <begin position="1660"/>
        <end position="1675"/>
    </location>
</feature>
<keyword evidence="4" id="KW-1185">Reference proteome</keyword>
<feature type="compositionally biased region" description="Polar residues" evidence="2">
    <location>
        <begin position="508"/>
        <end position="518"/>
    </location>
</feature>
<feature type="coiled-coil region" evidence="1">
    <location>
        <begin position="115"/>
        <end position="171"/>
    </location>
</feature>
<feature type="compositionally biased region" description="Polar residues" evidence="2">
    <location>
        <begin position="678"/>
        <end position="687"/>
    </location>
</feature>
<organism evidence="3 4">
    <name type="scientific">Tritrichomonas foetus</name>
    <dbReference type="NCBI Taxonomy" id="1144522"/>
    <lineage>
        <taxon>Eukaryota</taxon>
        <taxon>Metamonada</taxon>
        <taxon>Parabasalia</taxon>
        <taxon>Tritrichomonadida</taxon>
        <taxon>Tritrichomonadidae</taxon>
        <taxon>Tritrichomonas</taxon>
    </lineage>
</organism>
<feature type="region of interest" description="Disordered" evidence="2">
    <location>
        <begin position="770"/>
        <end position="809"/>
    </location>
</feature>
<protein>
    <submittedName>
        <fullName evidence="3">Uncharacterized protein</fullName>
    </submittedName>
</protein>
<feature type="region of interest" description="Disordered" evidence="2">
    <location>
        <begin position="1397"/>
        <end position="1459"/>
    </location>
</feature>
<feature type="compositionally biased region" description="Polar residues" evidence="2">
    <location>
        <begin position="1520"/>
        <end position="1536"/>
    </location>
</feature>
<feature type="compositionally biased region" description="Low complexity" evidence="2">
    <location>
        <begin position="336"/>
        <end position="348"/>
    </location>
</feature>
<feature type="compositionally biased region" description="Low complexity" evidence="2">
    <location>
        <begin position="2074"/>
        <end position="2099"/>
    </location>
</feature>
<feature type="compositionally biased region" description="Basic and acidic residues" evidence="2">
    <location>
        <begin position="2011"/>
        <end position="2026"/>
    </location>
</feature>
<dbReference type="VEuPathDB" id="TrichDB:TRFO_25337"/>
<feature type="compositionally biased region" description="Low complexity" evidence="2">
    <location>
        <begin position="1126"/>
        <end position="1150"/>
    </location>
</feature>
<feature type="compositionally biased region" description="Low complexity" evidence="2">
    <location>
        <begin position="654"/>
        <end position="664"/>
    </location>
</feature>
<feature type="compositionally biased region" description="Low complexity" evidence="2">
    <location>
        <begin position="1994"/>
        <end position="2009"/>
    </location>
</feature>
<dbReference type="EMBL" id="MLAK01000721">
    <property type="protein sequence ID" value="OHT06592.1"/>
    <property type="molecule type" value="Genomic_DNA"/>
</dbReference>
<feature type="compositionally biased region" description="Basic and acidic residues" evidence="2">
    <location>
        <begin position="2264"/>
        <end position="2279"/>
    </location>
</feature>
<feature type="compositionally biased region" description="Polar residues" evidence="2">
    <location>
        <begin position="1553"/>
        <end position="1571"/>
    </location>
</feature>
<accession>A0A1J4K6S1</accession>
<feature type="region of interest" description="Disordered" evidence="2">
    <location>
        <begin position="1784"/>
        <end position="1850"/>
    </location>
</feature>
<feature type="compositionally biased region" description="Basic and acidic residues" evidence="2">
    <location>
        <begin position="464"/>
        <end position="475"/>
    </location>
</feature>
<gene>
    <name evidence="3" type="ORF">TRFO_25337</name>
</gene>
<feature type="compositionally biased region" description="Basic and acidic residues" evidence="2">
    <location>
        <begin position="1504"/>
        <end position="1513"/>
    </location>
</feature>
<feature type="region of interest" description="Disordered" evidence="2">
    <location>
        <begin position="1646"/>
        <end position="1723"/>
    </location>
</feature>
<evidence type="ECO:0000256" key="2">
    <source>
        <dbReference type="SAM" id="MobiDB-lite"/>
    </source>
</evidence>
<feature type="compositionally biased region" description="Low complexity" evidence="2">
    <location>
        <begin position="2171"/>
        <end position="2191"/>
    </location>
</feature>
<feature type="region of interest" description="Disordered" evidence="2">
    <location>
        <begin position="1994"/>
        <end position="2337"/>
    </location>
</feature>
<feature type="compositionally biased region" description="Basic residues" evidence="2">
    <location>
        <begin position="2192"/>
        <end position="2206"/>
    </location>
</feature>
<evidence type="ECO:0000256" key="1">
    <source>
        <dbReference type="SAM" id="Coils"/>
    </source>
</evidence>
<feature type="coiled-coil region" evidence="1">
    <location>
        <begin position="244"/>
        <end position="280"/>
    </location>
</feature>
<sequence>MSERGESLFSNHEIINRLTQNLDELHSEQNEYEKYGAHLKNEINDLFEKNEQLLTCFLSHREEYESLRNQVSLLAERYKKDTIKESRSKRVRAKLKQIVAKQDPKDPAKVIRPMIDKADNKQIQLKTTIHKLRNDVNGFNIDLILTLLDEKEKLAQRHIDLRKEADDLLAKFDEPENKQSKEVQTLLFRMINAMNICDKHREDLFKLKHGDKTVTFKEEERPSGVRTTLGVLELIDSFPDIKPSEQLQKLINQELEKKKRKEAKRKRDEARERREELFLQQSHLRQLQMLHIETGNPISSAPITISEIETPTKTNPIIKEPNSCNNSAYSRKGRSNHSSSGRNSRVNNVKFSDSLNYLSEKEKKEKLNHNSNSENVIKNIASNSEKSKNEENISQNDAKTSNSDHKSSAREKSEQKCDSSENNSDTIAHECEIRDNRNSQLSNKSLNSSSTKLQINETTLNSNHENHNNESDKNKNSSGRQSKHGQRNSKLNNHNNSKKNETQEDINNKLTNQQINNTSSSKRNKSSSSSKSVKSEDEKSEKEKNVKPQEIDPKEPESSNHSSRHSSKLPSSSKKSKSDKENIGKSENIPIRQFNHPPSDSFPENSYNSTEVEEESCHEINLVNEHERNVSQSKKSSKRSNSSNSSKRFKNSKKSQNSNESISEAPSKFSFEKEENYEPSNASSMKNISHRERKLAISSQINNNENDNNTIINNEKENEVNQRKFLQISAPNVKFSSGAERLKSAEERNQLYAIDEENRKYLSTASIMSNKTDDLSSSSSSSRKKTTKKESESIKLSSSSSLGIHKQTQKDAKYYSTSEYSLPYVVAEVELTKTNEEKAQRNAFQEDMKINPTSSSRLSKTNDPILSNLLSESSSSSHKLKSSENYSSMTNLTDAENIKDRELSQTFKAEMEDNIKNKFLSSSTSSSPSKSSSISSSSILIDTNTTVLENLKEDEVVAQLLANDEEKIEILTLSSGSASTSPNKGSKSLTSTSYAKTSASEIEKINQNENEAQILAINEEEKFGNMSSSKSIKSSSEYSTYTNFSEAEKLKDDEISKQILAVGEENERFFSSNKYSSSSAKQRNRSLSSSSYSLSTNVSEAERIKDKELLNQNGAIKEENGKFFSSSNISSSSKRNKSLSSSVLSTSTNASEEERIHNQEVILQVNAIAEENEQDSSMSSRYSTCTNVSEAEKLNNQEVLLQQKATVEENDAKVLSSVSYPTATNISENENIKERVLGVQSEAVKEELNENISSSSKKVSIEISLSTEMTETTASEVERIKEKEQSVQNDAIKEERRKYLSSASVKSPSSLSLSCTKSVYGESSTSAMTNTSTAENYKDNEVLNQLNAIKEENVKKLMTSSEYSTATANISSLESSKEREMREQSIAILEENNHLSSAHSIKRTTSKPSTPLESGYSTDVNISEIERMKESENGKHLIAQNEEKNKNKSSSLSENATSTTALEELKEAEENENKHSLLEDNQLTKGEILSSAISIPSSSANHLENTKDREESATMKAINESESISSTPRFTTSSRLESAKNKEENELKVAMNESESLSKTTSRMATTSSRLESLKNKEESDVNRAINESESSNPISRMTTTSSRLESRKNKEEDATHKALNEIESESVVSRMTSATSCLESTKYREDKELSQAAKEEMYSLTSSTSRKSMTSSTSALERQKRQEESLFSTAIKEESQISQQEWIQPRNQSSLSRSSHNRNSAMTSCLSDLERMKSQEEKIQNKALSDESSEESEGETFCVSEDMTSVNSIEKIKDKEDILMKTELNEEGISPNRTPSRSRNPSSLHKITSSSTEITSNISELERVKEAEEEKQKDARNEDSMKPNKFVSSVHPSCFSANVEEEEVLEMKEISDSTKTSSLVKESSISITTSISEMERKMENEAKALNLATIEEKNTIKSSSIAKIPVTSSADIKTRLNKENESHKAKLSNEKRGSATSSQYLASSEISSTSKIEEYKNKEESLVMKEMNHISESTTVISSSQNTTNISSLEAKKDHESIETKKAANEHTSSSSRSRRRRSSSKTNSSHQKDSHSNNHLSNHSEHDHSSRKHSSAKSPSSNEKSSEKVTSTPSLSSSISTMEKNKDKEEQKTNGAFIKERSSSSTSNKSISNSVSASSCVSDLERCKNEEEKTQTKAVNEETTYSQIAIVPFSSSSFSSMADSSESFSSRPSSRSRTRALNKTKTHSQARLETNAQNESVTISHRKEHHPDLETKTSSSSRIRRKRIEAIKEEKEDIPNLSCKPPENKTKPKENDPKDDSSEATTGRAPSFQFFNEPKVSISSSTTTTNTTPTQNSIETNPSVNNTPVENDSQKNENNDKYLKKVKKDSSSSSSDSSSSSSSSFEYEIEEENIFVPLNLALSQLVSSEILKPRNPRRFNHAPVSSDSNNNLTTSRTQAKFDVGVDIAICEPNEAITRLRKRGSVGNKLDSDITQIRSKISHINREINDLKIKLKFKKYRNANSQSEISMNDLTSMKNELRDIIDCDQRIESLNEEKKKLLDELQEKQKDLNNLRKVFVRKCATLRHYKQMVAEVEGENNILRMASKKQAKKINELDEAIRKGRTTIDVIDGKIADLKQIIDMKSKELYQKATKQRPNVVEMCDNLKIQRVVSKEFAKQMECDQMEREYLEKALEKISFQLSDDSMTKKEFENKRIKIVAKQLKAKFLLKRGMTQTTVKSITNEDDMNVMKERISHTKNEIGTTMKQANLILLQIERQMKQLENTNIDIPPPPSSYLLLSSIKKAQLETQYYSSS</sequence>
<feature type="compositionally biased region" description="Basic and acidic residues" evidence="2">
    <location>
        <begin position="2101"/>
        <end position="2120"/>
    </location>
</feature>
<feature type="compositionally biased region" description="Low complexity" evidence="2">
    <location>
        <begin position="2299"/>
        <end position="2318"/>
    </location>
</feature>
<feature type="compositionally biased region" description="Basic and acidic residues" evidence="2">
    <location>
        <begin position="1821"/>
        <end position="1843"/>
    </location>
</feature>
<feature type="compositionally biased region" description="Low complexity" evidence="2">
    <location>
        <begin position="1448"/>
        <end position="1459"/>
    </location>
</feature>
<dbReference type="Proteomes" id="UP000179807">
    <property type="component" value="Unassembled WGS sequence"/>
</dbReference>
<feature type="compositionally biased region" description="Polar residues" evidence="2">
    <location>
        <begin position="392"/>
        <end position="401"/>
    </location>
</feature>
<proteinExistence type="predicted"/>
<feature type="compositionally biased region" description="Basic and acidic residues" evidence="2">
    <location>
        <begin position="2141"/>
        <end position="2153"/>
    </location>
</feature>
<feature type="compositionally biased region" description="Basic and acidic residues" evidence="2">
    <location>
        <begin position="1646"/>
        <end position="1658"/>
    </location>
</feature>
<feature type="compositionally biased region" description="Basic and acidic residues" evidence="2">
    <location>
        <begin position="2246"/>
        <end position="2256"/>
    </location>
</feature>
<keyword evidence="1" id="KW-0175">Coiled coil</keyword>
<feature type="compositionally biased region" description="Basic and acidic residues" evidence="2">
    <location>
        <begin position="1605"/>
        <end position="1616"/>
    </location>
</feature>
<feature type="compositionally biased region" description="Basic and acidic residues" evidence="2">
    <location>
        <begin position="1572"/>
        <end position="1582"/>
    </location>
</feature>
<feature type="compositionally biased region" description="Polar residues" evidence="2">
    <location>
        <begin position="1406"/>
        <end position="1421"/>
    </location>
</feature>
<feature type="compositionally biased region" description="Polar residues" evidence="2">
    <location>
        <begin position="596"/>
        <end position="610"/>
    </location>
</feature>
<feature type="compositionally biased region" description="Low complexity" evidence="2">
    <location>
        <begin position="701"/>
        <end position="711"/>
    </location>
</feature>
<feature type="compositionally biased region" description="Low complexity" evidence="2">
    <location>
        <begin position="631"/>
        <end position="646"/>
    </location>
</feature>
<feature type="compositionally biased region" description="Basic and acidic residues" evidence="2">
    <location>
        <begin position="533"/>
        <end position="558"/>
    </location>
</feature>
<feature type="compositionally biased region" description="Basic and acidic residues" evidence="2">
    <location>
        <begin position="427"/>
        <end position="437"/>
    </location>
</feature>
<feature type="compositionally biased region" description="Low complexity" evidence="2">
    <location>
        <begin position="866"/>
        <end position="888"/>
    </location>
</feature>
<feature type="region of interest" description="Disordered" evidence="2">
    <location>
        <begin position="381"/>
        <end position="711"/>
    </location>
</feature>
<feature type="region of interest" description="Disordered" evidence="2">
    <location>
        <begin position="310"/>
        <end position="348"/>
    </location>
</feature>
<feature type="compositionally biased region" description="Low complexity" evidence="2">
    <location>
        <begin position="2121"/>
        <end position="2140"/>
    </location>
</feature>
<feature type="compositionally biased region" description="Polar residues" evidence="2">
    <location>
        <begin position="2207"/>
        <end position="2221"/>
    </location>
</feature>
<feature type="compositionally biased region" description="Basic and acidic residues" evidence="2">
    <location>
        <begin position="1537"/>
        <end position="1547"/>
    </location>
</feature>
<evidence type="ECO:0000313" key="3">
    <source>
        <dbReference type="EMBL" id="OHT06592.1"/>
    </source>
</evidence>
<feature type="region of interest" description="Disordered" evidence="2">
    <location>
        <begin position="1736"/>
        <end position="1760"/>
    </location>
</feature>
<feature type="compositionally biased region" description="Polar residues" evidence="2">
    <location>
        <begin position="851"/>
        <end position="865"/>
    </location>
</feature>
<feature type="region of interest" description="Disordered" evidence="2">
    <location>
        <begin position="1499"/>
        <end position="1616"/>
    </location>
</feature>
<evidence type="ECO:0000313" key="4">
    <source>
        <dbReference type="Proteomes" id="UP000179807"/>
    </source>
</evidence>
<feature type="compositionally biased region" description="Basic and acidic residues" evidence="2">
    <location>
        <begin position="1424"/>
        <end position="1446"/>
    </location>
</feature>
<feature type="compositionally biased region" description="Basic and acidic residues" evidence="2">
    <location>
        <begin position="2048"/>
        <end position="2066"/>
    </location>
</feature>
<feature type="compositionally biased region" description="Basic and acidic residues" evidence="2">
    <location>
        <begin position="402"/>
        <end position="419"/>
    </location>
</feature>
<feature type="compositionally biased region" description="Basic and acidic residues" evidence="2">
    <location>
        <begin position="840"/>
        <end position="849"/>
    </location>
</feature>
<reference evidence="3" key="1">
    <citation type="submission" date="2016-10" db="EMBL/GenBank/DDBJ databases">
        <authorList>
            <person name="Benchimol M."/>
            <person name="Almeida L.G."/>
            <person name="Vasconcelos A.T."/>
            <person name="Perreira-Neves A."/>
            <person name="Rosa I.A."/>
            <person name="Tasca T."/>
            <person name="Bogo M.R."/>
            <person name="de Souza W."/>
        </authorList>
    </citation>
    <scope>NUCLEOTIDE SEQUENCE [LARGE SCALE GENOMIC DNA]</scope>
    <source>
        <strain evidence="3">K</strain>
    </source>
</reference>
<feature type="compositionally biased region" description="Basic and acidic residues" evidence="2">
    <location>
        <begin position="1933"/>
        <end position="1954"/>
    </location>
</feature>
<feature type="compositionally biased region" description="Low complexity" evidence="2">
    <location>
        <begin position="438"/>
        <end position="454"/>
    </location>
</feature>